<reference evidence="2 3" key="1">
    <citation type="submission" date="2023-08" db="EMBL/GenBank/DDBJ databases">
        <title>A Necator americanus chromosomal reference genome.</title>
        <authorList>
            <person name="Ilik V."/>
            <person name="Petrzelkova K.J."/>
            <person name="Pardy F."/>
            <person name="Fuh T."/>
            <person name="Niatou-Singa F.S."/>
            <person name="Gouil Q."/>
            <person name="Baker L."/>
            <person name="Ritchie M.E."/>
            <person name="Jex A.R."/>
            <person name="Gazzola D."/>
            <person name="Li H."/>
            <person name="Toshio Fujiwara R."/>
            <person name="Zhan B."/>
            <person name="Aroian R.V."/>
            <person name="Pafco B."/>
            <person name="Schwarz E.M."/>
        </authorList>
    </citation>
    <scope>NUCLEOTIDE SEQUENCE [LARGE SCALE GENOMIC DNA]</scope>
    <source>
        <strain evidence="2 3">Aroian</strain>
        <tissue evidence="2">Whole animal</tissue>
    </source>
</reference>
<feature type="compositionally biased region" description="Basic and acidic residues" evidence="1">
    <location>
        <begin position="91"/>
        <end position="121"/>
    </location>
</feature>
<protein>
    <recommendedName>
        <fullName evidence="4">Reverse transcriptase domain-containing protein</fullName>
    </recommendedName>
</protein>
<gene>
    <name evidence="2" type="primary">Necator_chrX.g23131</name>
    <name evidence="2" type="ORF">RB195_022968</name>
</gene>
<dbReference type="Proteomes" id="UP001303046">
    <property type="component" value="Unassembled WGS sequence"/>
</dbReference>
<name>A0ABR1EHA7_NECAM</name>
<evidence type="ECO:0000256" key="1">
    <source>
        <dbReference type="SAM" id="MobiDB-lite"/>
    </source>
</evidence>
<evidence type="ECO:0000313" key="2">
    <source>
        <dbReference type="EMBL" id="KAK6762067.1"/>
    </source>
</evidence>
<evidence type="ECO:0008006" key="4">
    <source>
        <dbReference type="Google" id="ProtNLM"/>
    </source>
</evidence>
<evidence type="ECO:0000313" key="3">
    <source>
        <dbReference type="Proteomes" id="UP001303046"/>
    </source>
</evidence>
<comment type="caution">
    <text evidence="2">The sequence shown here is derived from an EMBL/GenBank/DDBJ whole genome shotgun (WGS) entry which is preliminary data.</text>
</comment>
<accession>A0ABR1EHA7</accession>
<feature type="region of interest" description="Disordered" evidence="1">
    <location>
        <begin position="87"/>
        <end position="121"/>
    </location>
</feature>
<proteinExistence type="predicted"/>
<keyword evidence="3" id="KW-1185">Reference proteome</keyword>
<organism evidence="2 3">
    <name type="scientific">Necator americanus</name>
    <name type="common">Human hookworm</name>
    <dbReference type="NCBI Taxonomy" id="51031"/>
    <lineage>
        <taxon>Eukaryota</taxon>
        <taxon>Metazoa</taxon>
        <taxon>Ecdysozoa</taxon>
        <taxon>Nematoda</taxon>
        <taxon>Chromadorea</taxon>
        <taxon>Rhabditida</taxon>
        <taxon>Rhabditina</taxon>
        <taxon>Rhabditomorpha</taxon>
        <taxon>Strongyloidea</taxon>
        <taxon>Ancylostomatidae</taxon>
        <taxon>Bunostominae</taxon>
        <taxon>Necator</taxon>
    </lineage>
</organism>
<dbReference type="EMBL" id="JAVFWL010000006">
    <property type="protein sequence ID" value="KAK6762067.1"/>
    <property type="molecule type" value="Genomic_DNA"/>
</dbReference>
<sequence length="121" mass="14187">MRKLEWNDMGVKTDGRQLYHLRFADDIVLITPSISQAQRIRRNMWMRRSSAECTKNDVHAERMDLGCLIHAQRNEHIRMHQLRLSGSGIEYDERPDPRAGQEEKSGLGRVQEHRGCCEEDQ</sequence>